<reference evidence="3 4" key="1">
    <citation type="journal article" date="2013" name="Genome Announc.">
        <title>Draft Genome Sequence of Desulfotignum phosphitoxidans DSM 13687 Strain FiPS-3.</title>
        <authorList>
            <person name="Poehlein A."/>
            <person name="Daniel R."/>
            <person name="Simeonova D.D."/>
        </authorList>
    </citation>
    <scope>NUCLEOTIDE SEQUENCE [LARGE SCALE GENOMIC DNA]</scope>
    <source>
        <strain evidence="3 4">DSM 13687</strain>
    </source>
</reference>
<evidence type="ECO:0000256" key="1">
    <source>
        <dbReference type="ARBA" id="ARBA00022801"/>
    </source>
</evidence>
<dbReference type="OrthoDB" id="9799210at2"/>
<evidence type="ECO:0000259" key="2">
    <source>
        <dbReference type="PROSITE" id="PS50263"/>
    </source>
</evidence>
<dbReference type="PANTHER" id="PTHR43674">
    <property type="entry name" value="NITRILASE C965.09-RELATED"/>
    <property type="match status" value="1"/>
</dbReference>
<keyword evidence="1 3" id="KW-0378">Hydrolase</keyword>
<dbReference type="EMBL" id="APJX01000001">
    <property type="protein sequence ID" value="EMS80962.1"/>
    <property type="molecule type" value="Genomic_DNA"/>
</dbReference>
<feature type="domain" description="CN hydrolase" evidence="2">
    <location>
        <begin position="1"/>
        <end position="272"/>
    </location>
</feature>
<dbReference type="EC" id="3.5.-.-" evidence="3"/>
<dbReference type="Gene3D" id="3.60.110.10">
    <property type="entry name" value="Carbon-nitrogen hydrolase"/>
    <property type="match status" value="1"/>
</dbReference>
<dbReference type="PANTHER" id="PTHR43674:SF2">
    <property type="entry name" value="BETA-UREIDOPROPIONASE"/>
    <property type="match status" value="1"/>
</dbReference>
<dbReference type="Pfam" id="PF00795">
    <property type="entry name" value="CN_hydrolase"/>
    <property type="match status" value="1"/>
</dbReference>
<keyword evidence="4" id="KW-1185">Reference proteome</keyword>
<dbReference type="RefSeq" id="WP_006963547.1">
    <property type="nucleotide sequence ID" value="NZ_APJX01000001.1"/>
</dbReference>
<dbReference type="InterPro" id="IPR003010">
    <property type="entry name" value="C-N_Hydrolase"/>
</dbReference>
<dbReference type="AlphaFoldDB" id="S0G788"/>
<proteinExistence type="predicted"/>
<protein>
    <submittedName>
        <fullName evidence="3">CN-hydrolase family protein</fullName>
        <ecNumber evidence="3">3.5.-.-</ecNumber>
    </submittedName>
</protein>
<organism evidence="3 4">
    <name type="scientific">Desulfotignum phosphitoxidans DSM 13687</name>
    <dbReference type="NCBI Taxonomy" id="1286635"/>
    <lineage>
        <taxon>Bacteria</taxon>
        <taxon>Pseudomonadati</taxon>
        <taxon>Thermodesulfobacteriota</taxon>
        <taxon>Desulfobacteria</taxon>
        <taxon>Desulfobacterales</taxon>
        <taxon>Desulfobacteraceae</taxon>
        <taxon>Desulfotignum</taxon>
    </lineage>
</organism>
<evidence type="ECO:0000313" key="4">
    <source>
        <dbReference type="Proteomes" id="UP000014216"/>
    </source>
</evidence>
<accession>S0G788</accession>
<dbReference type="GO" id="GO:0016811">
    <property type="term" value="F:hydrolase activity, acting on carbon-nitrogen (but not peptide) bonds, in linear amides"/>
    <property type="evidence" value="ECO:0007669"/>
    <property type="project" value="TreeGrafter"/>
</dbReference>
<comment type="caution">
    <text evidence="3">The sequence shown here is derived from an EMBL/GenBank/DDBJ whole genome shotgun (WGS) entry which is preliminary data.</text>
</comment>
<dbReference type="InterPro" id="IPR036526">
    <property type="entry name" value="C-N_Hydrolase_sf"/>
</dbReference>
<evidence type="ECO:0000313" key="3">
    <source>
        <dbReference type="EMBL" id="EMS80962.1"/>
    </source>
</evidence>
<dbReference type="SUPFAM" id="SSF56317">
    <property type="entry name" value="Carbon-nitrogen hydrolase"/>
    <property type="match status" value="1"/>
</dbReference>
<name>S0G788_9BACT</name>
<dbReference type="Proteomes" id="UP000014216">
    <property type="component" value="Unassembled WGS sequence"/>
</dbReference>
<dbReference type="InterPro" id="IPR050345">
    <property type="entry name" value="Aliph_Amidase/BUP"/>
</dbReference>
<sequence length="309" mass="35092">MKIAMCQTRPVLMDVTANVENTIDHINMCKEKGADLIVFPELALTGYFVGLGYHEVALTMDSAHIRRIAAATKGTAAVVGFIEESRSMNFYNAALVAVDGEIQFAYRKLNLPNYGVFEEKKFFSTGKHIRIFRLQGLNIAVFICNDLWHPSLPYLGITQKADVFLTLFNSSEGSMADEFSNIESWEIINRFYSRIFGIYNICVNRVGEEGPAAVRCLSAKNGETDFPDAFRLPELKKKYHFWGGSEIINPYGHAVYKAVQNEEDMVMGAISKDMLRRKKILLPYLKNDDPYFTFRELGRILYTQGDSRK</sequence>
<dbReference type="PROSITE" id="PS50263">
    <property type="entry name" value="CN_HYDROLASE"/>
    <property type="match status" value="1"/>
</dbReference>
<gene>
    <name evidence="3" type="ORF">Dpo_1c00930</name>
</gene>